<evidence type="ECO:0008006" key="8">
    <source>
        <dbReference type="Google" id="ProtNLM"/>
    </source>
</evidence>
<dbReference type="EMBL" id="ML976617">
    <property type="protein sequence ID" value="KAF1843286.1"/>
    <property type="molecule type" value="Genomic_DNA"/>
</dbReference>
<dbReference type="InterPro" id="IPR007889">
    <property type="entry name" value="HTH_Psq"/>
</dbReference>
<evidence type="ECO:0000256" key="2">
    <source>
        <dbReference type="ARBA" id="ARBA00023242"/>
    </source>
</evidence>
<reference evidence="6" key="1">
    <citation type="submission" date="2020-01" db="EMBL/GenBank/DDBJ databases">
        <authorList>
            <consortium name="DOE Joint Genome Institute"/>
            <person name="Haridas S."/>
            <person name="Albert R."/>
            <person name="Binder M."/>
            <person name="Bloem J."/>
            <person name="Labutti K."/>
            <person name="Salamov A."/>
            <person name="Andreopoulos B."/>
            <person name="Baker S.E."/>
            <person name="Barry K."/>
            <person name="Bills G."/>
            <person name="Bluhm B.H."/>
            <person name="Cannon C."/>
            <person name="Castanera R."/>
            <person name="Culley D.E."/>
            <person name="Daum C."/>
            <person name="Ezra D."/>
            <person name="Gonzalez J.B."/>
            <person name="Henrissat B."/>
            <person name="Kuo A."/>
            <person name="Liang C."/>
            <person name="Lipzen A."/>
            <person name="Lutzoni F."/>
            <person name="Magnuson J."/>
            <person name="Mondo S."/>
            <person name="Nolan M."/>
            <person name="Ohm R."/>
            <person name="Pangilinan J."/>
            <person name="Park H.-J."/>
            <person name="Ramirez L."/>
            <person name="Alfaro M."/>
            <person name="Sun H."/>
            <person name="Tritt A."/>
            <person name="Yoshinaga Y."/>
            <person name="Zwiers L.-H."/>
            <person name="Turgeon B.G."/>
            <person name="Goodwin S.B."/>
            <person name="Spatafora J.W."/>
            <person name="Crous P.W."/>
            <person name="Grigoriev I.V."/>
        </authorList>
    </citation>
    <scope>NUCLEOTIDE SEQUENCE</scope>
    <source>
        <strain evidence="6">CBS 394.84</strain>
    </source>
</reference>
<comment type="caution">
    <text evidence="6">The sequence shown here is derived from an EMBL/GenBank/DDBJ whole genome shotgun (WGS) entry which is preliminary data.</text>
</comment>
<keyword evidence="1" id="KW-0238">DNA-binding</keyword>
<evidence type="ECO:0000256" key="3">
    <source>
        <dbReference type="SAM" id="MobiDB-lite"/>
    </source>
</evidence>
<name>A0A9P4GD14_9PLEO</name>
<keyword evidence="7" id="KW-1185">Reference proteome</keyword>
<feature type="region of interest" description="Disordered" evidence="3">
    <location>
        <begin position="117"/>
        <end position="139"/>
    </location>
</feature>
<dbReference type="GeneID" id="63854346"/>
<protein>
    <recommendedName>
        <fullName evidence="8">HTH psq-type domain-containing protein</fullName>
    </recommendedName>
</protein>
<dbReference type="AlphaFoldDB" id="A0A9P4GD14"/>
<gene>
    <name evidence="6" type="ORF">K460DRAFT_407648</name>
</gene>
<evidence type="ECO:0000313" key="7">
    <source>
        <dbReference type="Proteomes" id="UP000800039"/>
    </source>
</evidence>
<dbReference type="RefSeq" id="XP_040785849.1">
    <property type="nucleotide sequence ID" value="XM_040937096.1"/>
</dbReference>
<evidence type="ECO:0000256" key="1">
    <source>
        <dbReference type="ARBA" id="ARBA00023125"/>
    </source>
</evidence>
<feature type="domain" description="HTH CENPB-type" evidence="4">
    <location>
        <begin position="82"/>
        <end position="115"/>
    </location>
</feature>
<dbReference type="GO" id="GO:0003677">
    <property type="term" value="F:DNA binding"/>
    <property type="evidence" value="ECO:0007669"/>
    <property type="project" value="UniProtKB-KW"/>
</dbReference>
<organism evidence="6 7">
    <name type="scientific">Cucurbitaria berberidis CBS 394.84</name>
    <dbReference type="NCBI Taxonomy" id="1168544"/>
    <lineage>
        <taxon>Eukaryota</taxon>
        <taxon>Fungi</taxon>
        <taxon>Dikarya</taxon>
        <taxon>Ascomycota</taxon>
        <taxon>Pezizomycotina</taxon>
        <taxon>Dothideomycetes</taxon>
        <taxon>Pleosporomycetidae</taxon>
        <taxon>Pleosporales</taxon>
        <taxon>Pleosporineae</taxon>
        <taxon>Cucurbitariaceae</taxon>
        <taxon>Cucurbitaria</taxon>
    </lineage>
</organism>
<dbReference type="InterPro" id="IPR009057">
    <property type="entry name" value="Homeodomain-like_sf"/>
</dbReference>
<accession>A0A9P4GD14</accession>
<dbReference type="Proteomes" id="UP000800039">
    <property type="component" value="Unassembled WGS sequence"/>
</dbReference>
<evidence type="ECO:0000259" key="4">
    <source>
        <dbReference type="Pfam" id="PF03221"/>
    </source>
</evidence>
<dbReference type="Gene3D" id="1.10.10.60">
    <property type="entry name" value="Homeodomain-like"/>
    <property type="match status" value="2"/>
</dbReference>
<dbReference type="OrthoDB" id="9909311at2759"/>
<dbReference type="Pfam" id="PF03221">
    <property type="entry name" value="HTH_Tnp_Tc5"/>
    <property type="match status" value="1"/>
</dbReference>
<dbReference type="Pfam" id="PF04218">
    <property type="entry name" value="CENP-B_N"/>
    <property type="match status" value="1"/>
</dbReference>
<evidence type="ECO:0000259" key="5">
    <source>
        <dbReference type="Pfam" id="PF04218"/>
    </source>
</evidence>
<dbReference type="SUPFAM" id="SSF46689">
    <property type="entry name" value="Homeodomain-like"/>
    <property type="match status" value="1"/>
</dbReference>
<evidence type="ECO:0000313" key="6">
    <source>
        <dbReference type="EMBL" id="KAF1843286.1"/>
    </source>
</evidence>
<dbReference type="InterPro" id="IPR006600">
    <property type="entry name" value="HTH_CenpB_DNA-bd_dom"/>
</dbReference>
<keyword evidence="2" id="KW-0539">Nucleus</keyword>
<proteinExistence type="predicted"/>
<sequence length="269" mass="29430">MNADQNPVPNVADSRWRSKKRKSLTVADRNQIYQFHEDNPLVTHGSIAAIFGVERSTVSKIVQKSYHGPQPTVAMSGHASRVEIKLLEWTHDCRKKGIKVTRDMIRTQATVLANPALSESIQPLPSTSPPQTHLPTSMSSLRPSDTLDPFLGQVSTAESHLSNLDLGLLSRTCALTTVQEDEPSCAASDSIGPFCQTIQNDLPHNILDQSSMYDPVLSLDTMPSSPQTYDSCAYPSSTYAEVYDTTVGGFFGDERIGPALFESCEGLFI</sequence>
<feature type="domain" description="HTH psq-type" evidence="5">
    <location>
        <begin position="19"/>
        <end position="64"/>
    </location>
</feature>